<feature type="transmembrane region" description="Helical" evidence="6">
    <location>
        <begin position="161"/>
        <end position="179"/>
    </location>
</feature>
<keyword evidence="3 6" id="KW-1133">Transmembrane helix</keyword>
<keyword evidence="9" id="KW-1185">Reference proteome</keyword>
<dbReference type="OMA" id="CIKIPRD"/>
<evidence type="ECO:0000256" key="4">
    <source>
        <dbReference type="ARBA" id="ARBA00023136"/>
    </source>
</evidence>
<reference evidence="8" key="1">
    <citation type="submission" date="2021-01" db="UniProtKB">
        <authorList>
            <consortium name="EnsemblMetazoa"/>
        </authorList>
    </citation>
    <scope>IDENTIFICATION</scope>
</reference>
<protein>
    <recommendedName>
        <fullName evidence="7">VTT domain-containing protein</fullName>
    </recommendedName>
</protein>
<dbReference type="OrthoDB" id="3364966at2759"/>
<feature type="transmembrane region" description="Helical" evidence="6">
    <location>
        <begin position="191"/>
        <end position="213"/>
    </location>
</feature>
<feature type="transmembrane region" description="Helical" evidence="6">
    <location>
        <begin position="105"/>
        <end position="130"/>
    </location>
</feature>
<dbReference type="Pfam" id="PF09335">
    <property type="entry name" value="VTT_dom"/>
    <property type="match status" value="1"/>
</dbReference>
<feature type="domain" description="VTT" evidence="7">
    <location>
        <begin position="93"/>
        <end position="212"/>
    </location>
</feature>
<keyword evidence="2 6" id="KW-0812">Transmembrane</keyword>
<dbReference type="FunCoup" id="A0A7M7MF65">
    <property type="interactions" value="1270"/>
</dbReference>
<proteinExistence type="inferred from homology"/>
<evidence type="ECO:0000256" key="5">
    <source>
        <dbReference type="ARBA" id="ARBA00025797"/>
    </source>
</evidence>
<dbReference type="KEGG" id="vde:111248748"/>
<dbReference type="EnsemblMetazoa" id="XM_022801622">
    <property type="protein sequence ID" value="XP_022657357"/>
    <property type="gene ID" value="LOC111248748"/>
</dbReference>
<dbReference type="AlphaFoldDB" id="A0A7M7MF65"/>
<dbReference type="GO" id="GO:0005789">
    <property type="term" value="C:endoplasmic reticulum membrane"/>
    <property type="evidence" value="ECO:0007669"/>
    <property type="project" value="TreeGrafter"/>
</dbReference>
<dbReference type="InterPro" id="IPR032816">
    <property type="entry name" value="VTT_dom"/>
</dbReference>
<name>A0A7M7MF65_VARDE</name>
<feature type="transmembrane region" description="Helical" evidence="6">
    <location>
        <begin position="17"/>
        <end position="39"/>
    </location>
</feature>
<evidence type="ECO:0000313" key="8">
    <source>
        <dbReference type="EnsemblMetazoa" id="XP_022657357"/>
    </source>
</evidence>
<feature type="transmembrane region" description="Helical" evidence="6">
    <location>
        <begin position="74"/>
        <end position="99"/>
    </location>
</feature>
<dbReference type="InParanoid" id="A0A7M7MF65"/>
<dbReference type="Proteomes" id="UP000594260">
    <property type="component" value="Unplaced"/>
</dbReference>
<dbReference type="GeneID" id="111248748"/>
<dbReference type="PANTHER" id="PTHR43220">
    <property type="match status" value="1"/>
</dbReference>
<evidence type="ECO:0000256" key="2">
    <source>
        <dbReference type="ARBA" id="ARBA00022692"/>
    </source>
</evidence>
<sequence>MAMNVEDQEECLSTKSALLAIAVIFGLSCLGLFTVYLSFPEMRPEEQPYVKLPTSLEDAKNLGRVLSRYTDDHFAAVVLAFFCTYIFLQSFAIPGSIFLSFLSGFLFPFLLAIFLVCLCSAIGASLSYLISYSVGSRLILAWIPDKLAKWKQQVAKQKGNMVYYIIFLRITPFLPNWFINLASPIVDVHIVPFFIGTFIGVAPPSILAIRAGISLQQLASANVLLTWENIGLLTGFAAFSLLPVLLKGKLKNKFE</sequence>
<dbReference type="CTD" id="32737"/>
<dbReference type="PANTHER" id="PTHR43220:SF18">
    <property type="entry name" value="TRANSMEMBRANE PROTEIN 41B"/>
    <property type="match status" value="1"/>
</dbReference>
<accession>A0A7M7MF65</accession>
<evidence type="ECO:0000259" key="7">
    <source>
        <dbReference type="Pfam" id="PF09335"/>
    </source>
</evidence>
<evidence type="ECO:0000256" key="1">
    <source>
        <dbReference type="ARBA" id="ARBA00004141"/>
    </source>
</evidence>
<comment type="subcellular location">
    <subcellularLocation>
        <location evidence="1">Membrane</location>
        <topology evidence="1">Multi-pass membrane protein</topology>
    </subcellularLocation>
</comment>
<comment type="similarity">
    <text evidence="5">Belongs to the TMEM41 family.</text>
</comment>
<dbReference type="GO" id="GO:0000045">
    <property type="term" value="P:autophagosome assembly"/>
    <property type="evidence" value="ECO:0007669"/>
    <property type="project" value="TreeGrafter"/>
</dbReference>
<dbReference type="InterPro" id="IPR045014">
    <property type="entry name" value="TM41A/B"/>
</dbReference>
<organism evidence="8 9">
    <name type="scientific">Varroa destructor</name>
    <name type="common">Honeybee mite</name>
    <dbReference type="NCBI Taxonomy" id="109461"/>
    <lineage>
        <taxon>Eukaryota</taxon>
        <taxon>Metazoa</taxon>
        <taxon>Ecdysozoa</taxon>
        <taxon>Arthropoda</taxon>
        <taxon>Chelicerata</taxon>
        <taxon>Arachnida</taxon>
        <taxon>Acari</taxon>
        <taxon>Parasitiformes</taxon>
        <taxon>Mesostigmata</taxon>
        <taxon>Gamasina</taxon>
        <taxon>Dermanyssoidea</taxon>
        <taxon>Varroidae</taxon>
        <taxon>Varroa</taxon>
    </lineage>
</organism>
<evidence type="ECO:0000313" key="9">
    <source>
        <dbReference type="Proteomes" id="UP000594260"/>
    </source>
</evidence>
<keyword evidence="4 6" id="KW-0472">Membrane</keyword>
<evidence type="ECO:0000256" key="6">
    <source>
        <dbReference type="SAM" id="Phobius"/>
    </source>
</evidence>
<dbReference type="RefSeq" id="XP_022657357.1">
    <property type="nucleotide sequence ID" value="XM_022801622.1"/>
</dbReference>
<evidence type="ECO:0000256" key="3">
    <source>
        <dbReference type="ARBA" id="ARBA00022989"/>
    </source>
</evidence>
<feature type="transmembrane region" description="Helical" evidence="6">
    <location>
        <begin position="225"/>
        <end position="246"/>
    </location>
</feature>